<reference evidence="3" key="1">
    <citation type="journal article" date="2019" name="Gigascience">
        <title>De novo genome assembly of the endangered Acer yangbiense, a plant species with extremely small populations endemic to Yunnan Province, China.</title>
        <authorList>
            <person name="Yang J."/>
            <person name="Wariss H.M."/>
            <person name="Tao L."/>
            <person name="Zhang R."/>
            <person name="Yun Q."/>
            <person name="Hollingsworth P."/>
            <person name="Dao Z."/>
            <person name="Luo G."/>
            <person name="Guo H."/>
            <person name="Ma Y."/>
            <person name="Sun W."/>
        </authorList>
    </citation>
    <scope>NUCLEOTIDE SEQUENCE [LARGE SCALE GENOMIC DNA]</scope>
    <source>
        <strain evidence="3">cv. br00</strain>
    </source>
</reference>
<organism evidence="2 3">
    <name type="scientific">Salix brachista</name>
    <dbReference type="NCBI Taxonomy" id="2182728"/>
    <lineage>
        <taxon>Eukaryota</taxon>
        <taxon>Viridiplantae</taxon>
        <taxon>Streptophyta</taxon>
        <taxon>Embryophyta</taxon>
        <taxon>Tracheophyta</taxon>
        <taxon>Spermatophyta</taxon>
        <taxon>Magnoliopsida</taxon>
        <taxon>eudicotyledons</taxon>
        <taxon>Gunneridae</taxon>
        <taxon>Pentapetalae</taxon>
        <taxon>rosids</taxon>
        <taxon>fabids</taxon>
        <taxon>Malpighiales</taxon>
        <taxon>Salicaceae</taxon>
        <taxon>Saliceae</taxon>
        <taxon>Salix</taxon>
    </lineage>
</organism>
<dbReference type="EMBL" id="VDCV01000011">
    <property type="protein sequence ID" value="KAB5534199.1"/>
    <property type="molecule type" value="Genomic_DNA"/>
</dbReference>
<comment type="caution">
    <text evidence="2">The sequence shown here is derived from an EMBL/GenBank/DDBJ whole genome shotgun (WGS) entry which is preliminary data.</text>
</comment>
<proteinExistence type="predicted"/>
<keyword evidence="3" id="KW-1185">Reference proteome</keyword>
<evidence type="ECO:0000256" key="1">
    <source>
        <dbReference type="SAM" id="MobiDB-lite"/>
    </source>
</evidence>
<sequence length="269" mass="29983">MNTIIYKPSTSPNHPSSLFPQISRCKTTRQLKQIHAHFIKTGQIHHPLAAAELLKFLALSTQLEIKYARKFFSPIHHPNCFSWNTITRALADSGDYDLFHVNPLEALLSVAGMVGTRDVRDGRVKEKGRPDGSGDPQGRDGGKEKEKGRWVADQNCFIGSLHPLTNKFHSQFLDLKIGVILIILLDSVEGDWNVEHRCLDTMVSKNSMFDDEPGSGGHAITTQAARYKCVMSRSIQKQDPEVVGFQFADHIYYLVVSTPSASASMVAYC</sequence>
<dbReference type="Proteomes" id="UP000326939">
    <property type="component" value="Chromosome 11"/>
</dbReference>
<accession>A0A5N5KUU4</accession>
<dbReference type="AlphaFoldDB" id="A0A5N5KUU4"/>
<protein>
    <submittedName>
        <fullName evidence="2">Uncharacterized protein</fullName>
    </submittedName>
</protein>
<feature type="region of interest" description="Disordered" evidence="1">
    <location>
        <begin position="119"/>
        <end position="148"/>
    </location>
</feature>
<evidence type="ECO:0000313" key="3">
    <source>
        <dbReference type="Proteomes" id="UP000326939"/>
    </source>
</evidence>
<name>A0A5N5KUU4_9ROSI</name>
<gene>
    <name evidence="2" type="ORF">DKX38_017285</name>
</gene>
<evidence type="ECO:0000313" key="2">
    <source>
        <dbReference type="EMBL" id="KAB5534199.1"/>
    </source>
</evidence>